<dbReference type="AlphaFoldDB" id="A0A5C6DNK4"/>
<organism evidence="2 3">
    <name type="scientific">Novipirellula aureliae</name>
    <dbReference type="NCBI Taxonomy" id="2527966"/>
    <lineage>
        <taxon>Bacteria</taxon>
        <taxon>Pseudomonadati</taxon>
        <taxon>Planctomycetota</taxon>
        <taxon>Planctomycetia</taxon>
        <taxon>Pirellulales</taxon>
        <taxon>Pirellulaceae</taxon>
        <taxon>Novipirellula</taxon>
    </lineage>
</organism>
<comment type="caution">
    <text evidence="2">The sequence shown here is derived from an EMBL/GenBank/DDBJ whole genome shotgun (WGS) entry which is preliminary data.</text>
</comment>
<evidence type="ECO:0000256" key="1">
    <source>
        <dbReference type="SAM" id="SignalP"/>
    </source>
</evidence>
<dbReference type="RefSeq" id="WP_197171807.1">
    <property type="nucleotide sequence ID" value="NZ_SJPY01000006.1"/>
</dbReference>
<sequence length="58" mass="5912" precursor="true">MKLRILNAIALIAIGMIPMTLTGCGDEGATMVKPEGTAEDIQAASEEAAAAAENRPPS</sequence>
<evidence type="ECO:0000313" key="2">
    <source>
        <dbReference type="EMBL" id="TWU38873.1"/>
    </source>
</evidence>
<protein>
    <submittedName>
        <fullName evidence="2">Uncharacterized protein</fullName>
    </submittedName>
</protein>
<accession>A0A5C6DNK4</accession>
<name>A0A5C6DNK4_9BACT</name>
<dbReference type="EMBL" id="SJPY01000006">
    <property type="protein sequence ID" value="TWU38873.1"/>
    <property type="molecule type" value="Genomic_DNA"/>
</dbReference>
<keyword evidence="3" id="KW-1185">Reference proteome</keyword>
<dbReference type="PROSITE" id="PS51257">
    <property type="entry name" value="PROKAR_LIPOPROTEIN"/>
    <property type="match status" value="1"/>
</dbReference>
<dbReference type="Proteomes" id="UP000315471">
    <property type="component" value="Unassembled WGS sequence"/>
</dbReference>
<evidence type="ECO:0000313" key="3">
    <source>
        <dbReference type="Proteomes" id="UP000315471"/>
    </source>
</evidence>
<feature type="signal peptide" evidence="1">
    <location>
        <begin position="1"/>
        <end position="23"/>
    </location>
</feature>
<gene>
    <name evidence="2" type="ORF">Q31b_39510</name>
</gene>
<reference evidence="2 3" key="1">
    <citation type="submission" date="2019-02" db="EMBL/GenBank/DDBJ databases">
        <title>Deep-cultivation of Planctomycetes and their phenomic and genomic characterization uncovers novel biology.</title>
        <authorList>
            <person name="Wiegand S."/>
            <person name="Jogler M."/>
            <person name="Boedeker C."/>
            <person name="Pinto D."/>
            <person name="Vollmers J."/>
            <person name="Rivas-Marin E."/>
            <person name="Kohn T."/>
            <person name="Peeters S.H."/>
            <person name="Heuer A."/>
            <person name="Rast P."/>
            <person name="Oberbeckmann S."/>
            <person name="Bunk B."/>
            <person name="Jeske O."/>
            <person name="Meyerdierks A."/>
            <person name="Storesund J.E."/>
            <person name="Kallscheuer N."/>
            <person name="Luecker S."/>
            <person name="Lage O.M."/>
            <person name="Pohl T."/>
            <person name="Merkel B.J."/>
            <person name="Hornburger P."/>
            <person name="Mueller R.-W."/>
            <person name="Bruemmer F."/>
            <person name="Labrenz M."/>
            <person name="Spormann A.M."/>
            <person name="Op Den Camp H."/>
            <person name="Overmann J."/>
            <person name="Amann R."/>
            <person name="Jetten M.S.M."/>
            <person name="Mascher T."/>
            <person name="Medema M.H."/>
            <person name="Devos D.P."/>
            <person name="Kaster A.-K."/>
            <person name="Ovreas L."/>
            <person name="Rohde M."/>
            <person name="Galperin M.Y."/>
            <person name="Jogler C."/>
        </authorList>
    </citation>
    <scope>NUCLEOTIDE SEQUENCE [LARGE SCALE GENOMIC DNA]</scope>
    <source>
        <strain evidence="2 3">Q31b</strain>
    </source>
</reference>
<proteinExistence type="predicted"/>
<keyword evidence="1" id="KW-0732">Signal</keyword>
<feature type="chain" id="PRO_5023072968" evidence="1">
    <location>
        <begin position="24"/>
        <end position="58"/>
    </location>
</feature>